<evidence type="ECO:0000259" key="1">
    <source>
        <dbReference type="Pfam" id="PF07905"/>
    </source>
</evidence>
<comment type="caution">
    <text evidence="3">The sequence shown here is derived from an EMBL/GenBank/DDBJ whole genome shotgun (WGS) entry which is preliminary data.</text>
</comment>
<dbReference type="Pfam" id="PF07905">
    <property type="entry name" value="PucR"/>
    <property type="match status" value="1"/>
</dbReference>
<evidence type="ECO:0000313" key="4">
    <source>
        <dbReference type="Proteomes" id="UP000265768"/>
    </source>
</evidence>
<dbReference type="Gene3D" id="1.10.10.2840">
    <property type="entry name" value="PucR C-terminal helix-turn-helix domain"/>
    <property type="match status" value="1"/>
</dbReference>
<accession>A0A3A4A0B1</accession>
<feature type="domain" description="PucR C-terminal helix-turn-helix" evidence="2">
    <location>
        <begin position="426"/>
        <end position="483"/>
    </location>
</feature>
<dbReference type="InterPro" id="IPR025736">
    <property type="entry name" value="PucR_C-HTH_dom"/>
</dbReference>
<dbReference type="InterPro" id="IPR012914">
    <property type="entry name" value="PucR_dom"/>
</dbReference>
<organism evidence="3 4">
    <name type="scientific">Bailinhaonella thermotolerans</name>
    <dbReference type="NCBI Taxonomy" id="1070861"/>
    <lineage>
        <taxon>Bacteria</taxon>
        <taxon>Bacillati</taxon>
        <taxon>Actinomycetota</taxon>
        <taxon>Actinomycetes</taxon>
        <taxon>Streptosporangiales</taxon>
        <taxon>Streptosporangiaceae</taxon>
        <taxon>Bailinhaonella</taxon>
    </lineage>
</organism>
<dbReference type="PANTHER" id="PTHR33744">
    <property type="entry name" value="CARBOHYDRATE DIACID REGULATOR"/>
    <property type="match status" value="1"/>
</dbReference>
<reference evidence="3 4" key="1">
    <citation type="submission" date="2018-09" db="EMBL/GenBank/DDBJ databases">
        <title>YIM 75507 draft genome.</title>
        <authorList>
            <person name="Tang S."/>
            <person name="Feng Y."/>
        </authorList>
    </citation>
    <scope>NUCLEOTIDE SEQUENCE [LARGE SCALE GENOMIC DNA]</scope>
    <source>
        <strain evidence="3 4">YIM 75507</strain>
    </source>
</reference>
<feature type="domain" description="Purine catabolism PurC-like" evidence="1">
    <location>
        <begin position="8"/>
        <end position="120"/>
    </location>
</feature>
<evidence type="ECO:0000259" key="2">
    <source>
        <dbReference type="Pfam" id="PF13556"/>
    </source>
</evidence>
<dbReference type="PANTHER" id="PTHR33744:SF1">
    <property type="entry name" value="DNA-BINDING TRANSCRIPTIONAL ACTIVATOR ADER"/>
    <property type="match status" value="1"/>
</dbReference>
<sequence length="486" mass="49934">MPPTLRTVAALPQLRLDVLTGADALDRPVRWVAVSELADPTPFLEGGELLLTTGMRASAAEPYVRRLVERGVSGLGFGVGLTHETVPPALVRAAVRHGLPLLAVPRAVPFIAIGKAVSDLLAAEQYDEVARASAAQSRLTRAALRPDGLEAVVARLAAEVRGWALLLGESGRVRCACPAGEAARAPALAPELARLSHQSALSLSSPGGHVAVHPLGAAGRIRGYLAVGAPARWSPATQTVVNAAASLLTLTLERGDDLRAAERRIHAALLDLLLAGSLAHAESVAAALGRPLPEGPVRLVLADAPAGPEIPDDPAGVLALVAPRDGGLAAVVPAAVSGEAITAALAARGTVGRFAAGLSAPVPPAELPAALPQAERALAAARRTGRGAVRHEDLAGHGLLSLLDPVAAEGFAASLLAPLAGSRADLVPSLRAYLSCNGHWDAAAQSLGVHRHTLRYRIRRAAALLDRDLDDPTTRAELWLALTLLG</sequence>
<dbReference type="InterPro" id="IPR042070">
    <property type="entry name" value="PucR_C-HTH_sf"/>
</dbReference>
<protein>
    <submittedName>
        <fullName evidence="3">PucR family transcriptional regulator</fullName>
    </submittedName>
</protein>
<proteinExistence type="predicted"/>
<evidence type="ECO:0000313" key="3">
    <source>
        <dbReference type="EMBL" id="RJL21705.1"/>
    </source>
</evidence>
<dbReference type="RefSeq" id="WP_119931238.1">
    <property type="nucleotide sequence ID" value="NZ_QZEY01000024.1"/>
</dbReference>
<dbReference type="Pfam" id="PF13556">
    <property type="entry name" value="HTH_30"/>
    <property type="match status" value="1"/>
</dbReference>
<keyword evidence="4" id="KW-1185">Reference proteome</keyword>
<gene>
    <name evidence="3" type="ORF">D5H75_36830</name>
</gene>
<dbReference type="EMBL" id="QZEY01000024">
    <property type="protein sequence ID" value="RJL21705.1"/>
    <property type="molecule type" value="Genomic_DNA"/>
</dbReference>
<dbReference type="Proteomes" id="UP000265768">
    <property type="component" value="Unassembled WGS sequence"/>
</dbReference>
<dbReference type="AlphaFoldDB" id="A0A3A4A0B1"/>
<dbReference type="OrthoDB" id="8450798at2"/>
<dbReference type="InterPro" id="IPR051448">
    <property type="entry name" value="CdaR-like_regulators"/>
</dbReference>
<name>A0A3A4A0B1_9ACTN</name>